<dbReference type="Proteomes" id="UP000292373">
    <property type="component" value="Unassembled WGS sequence"/>
</dbReference>
<evidence type="ECO:0000256" key="5">
    <source>
        <dbReference type="ARBA" id="ARBA00022989"/>
    </source>
</evidence>
<dbReference type="Pfam" id="PF01914">
    <property type="entry name" value="MarC"/>
    <property type="match status" value="2"/>
</dbReference>
<keyword evidence="9" id="KW-1185">Reference proteome</keyword>
<keyword evidence="5 7" id="KW-1133">Transmembrane helix</keyword>
<comment type="caution">
    <text evidence="8">The sequence shown here is derived from an EMBL/GenBank/DDBJ whole genome shotgun (WGS) entry which is preliminary data.</text>
</comment>
<feature type="transmembrane region" description="Helical" evidence="7">
    <location>
        <begin position="140"/>
        <end position="163"/>
    </location>
</feature>
<feature type="transmembrane region" description="Helical" evidence="7">
    <location>
        <begin position="169"/>
        <end position="193"/>
    </location>
</feature>
<feature type="transmembrane region" description="Helical" evidence="7">
    <location>
        <begin position="6"/>
        <end position="29"/>
    </location>
</feature>
<dbReference type="RefSeq" id="WP_131166837.1">
    <property type="nucleotide sequence ID" value="NZ_SDMQ01000001.1"/>
</dbReference>
<gene>
    <name evidence="8" type="ORF">ET989_01880</name>
</gene>
<dbReference type="PANTHER" id="PTHR33508">
    <property type="entry name" value="UPF0056 MEMBRANE PROTEIN YHCE"/>
    <property type="match status" value="1"/>
</dbReference>
<dbReference type="GO" id="GO:0005886">
    <property type="term" value="C:plasma membrane"/>
    <property type="evidence" value="ECO:0007669"/>
    <property type="project" value="UniProtKB-SubCell"/>
</dbReference>
<evidence type="ECO:0000256" key="1">
    <source>
        <dbReference type="ARBA" id="ARBA00004651"/>
    </source>
</evidence>
<feature type="transmembrane region" description="Helical" evidence="7">
    <location>
        <begin position="45"/>
        <end position="67"/>
    </location>
</feature>
<evidence type="ECO:0000256" key="2">
    <source>
        <dbReference type="ARBA" id="ARBA00009784"/>
    </source>
</evidence>
<sequence length="237" mass="24983">MDVPLLVRAFGAFFAIMNPFVVLPMFLVLTQAQDLTHQRRTGMRIVLYCLVMAAIVMVSGTAILGFFGISVDHFRVAGGIVLLMIGLTMLNGGSPAHEGTPQEKARMRARALQPSGGLHDEPGGRPVAVAEPETDANADVAFYPLTFPMLLGPGTIASLIVFTGQAGSVSGFLAIVTAVVAVLAILAVVLWFAPAIGNRMSQTLRVIMTRLMGMIIASIAVAMVIEGLLSLLPALRG</sequence>
<evidence type="ECO:0000256" key="7">
    <source>
        <dbReference type="RuleBase" id="RU362048"/>
    </source>
</evidence>
<evidence type="ECO:0000256" key="6">
    <source>
        <dbReference type="ARBA" id="ARBA00023136"/>
    </source>
</evidence>
<keyword evidence="6 7" id="KW-0472">Membrane</keyword>
<dbReference type="EMBL" id="SDMQ01000001">
    <property type="protein sequence ID" value="TBT88709.1"/>
    <property type="molecule type" value="Genomic_DNA"/>
</dbReference>
<evidence type="ECO:0000313" key="9">
    <source>
        <dbReference type="Proteomes" id="UP000292373"/>
    </source>
</evidence>
<comment type="similarity">
    <text evidence="2 7">Belongs to the UPF0056 (MarC) family.</text>
</comment>
<dbReference type="InterPro" id="IPR002771">
    <property type="entry name" value="Multi_antbiot-R_MarC"/>
</dbReference>
<dbReference type="OrthoDB" id="21094at2"/>
<evidence type="ECO:0000256" key="3">
    <source>
        <dbReference type="ARBA" id="ARBA00022475"/>
    </source>
</evidence>
<name>A0A4Q9KH71_9ACTN</name>
<dbReference type="PANTHER" id="PTHR33508:SF1">
    <property type="entry name" value="UPF0056 MEMBRANE PROTEIN YHCE"/>
    <property type="match status" value="1"/>
</dbReference>
<evidence type="ECO:0000313" key="8">
    <source>
        <dbReference type="EMBL" id="TBT88709.1"/>
    </source>
</evidence>
<keyword evidence="3" id="KW-1003">Cell membrane</keyword>
<reference evidence="8 9" key="1">
    <citation type="submission" date="2019-01" db="EMBL/GenBank/DDBJ databases">
        <title>Lactibacter flavus gen. nov., sp. nov., a novel bacterium of the family Propionibacteriaceae isolated from raw milk and dairy products.</title>
        <authorList>
            <person name="Huptas C."/>
            <person name="Wenning M."/>
            <person name="Breitenwieser F."/>
            <person name="Doll E."/>
            <person name="Von Neubeck M."/>
            <person name="Busse H.-J."/>
            <person name="Scherer S."/>
        </authorList>
    </citation>
    <scope>NUCLEOTIDE SEQUENCE [LARGE SCALE GENOMIC DNA]</scope>
    <source>
        <strain evidence="8 9">KCTC 33808</strain>
    </source>
</reference>
<organism evidence="8 9">
    <name type="scientific">Propioniciclava sinopodophylli</name>
    <dbReference type="NCBI Taxonomy" id="1837344"/>
    <lineage>
        <taxon>Bacteria</taxon>
        <taxon>Bacillati</taxon>
        <taxon>Actinomycetota</taxon>
        <taxon>Actinomycetes</taxon>
        <taxon>Propionibacteriales</taxon>
        <taxon>Propionibacteriaceae</taxon>
        <taxon>Propioniciclava</taxon>
    </lineage>
</organism>
<accession>A0A4Q9KH71</accession>
<dbReference type="AlphaFoldDB" id="A0A4Q9KH71"/>
<keyword evidence="4 7" id="KW-0812">Transmembrane</keyword>
<protein>
    <recommendedName>
        <fullName evidence="7">UPF0056 membrane protein</fullName>
    </recommendedName>
</protein>
<proteinExistence type="inferred from homology"/>
<evidence type="ECO:0000256" key="4">
    <source>
        <dbReference type="ARBA" id="ARBA00022692"/>
    </source>
</evidence>
<feature type="transmembrane region" description="Helical" evidence="7">
    <location>
        <begin position="214"/>
        <end position="235"/>
    </location>
</feature>
<comment type="subcellular location">
    <subcellularLocation>
        <location evidence="1 7">Cell membrane</location>
        <topology evidence="1 7">Multi-pass membrane protein</topology>
    </subcellularLocation>
</comment>
<feature type="transmembrane region" description="Helical" evidence="7">
    <location>
        <begin position="73"/>
        <end position="90"/>
    </location>
</feature>